<accession>A0A8X6J361</accession>
<name>A0A8X6J361_TRICU</name>
<gene>
    <name evidence="1" type="ORF">TNCT_359951</name>
</gene>
<reference evidence="1" key="1">
    <citation type="submission" date="2020-07" db="EMBL/GenBank/DDBJ databases">
        <title>Multicomponent nature underlies the extraordinary mechanical properties of spider dragline silk.</title>
        <authorList>
            <person name="Kono N."/>
            <person name="Nakamura H."/>
            <person name="Mori M."/>
            <person name="Yoshida Y."/>
            <person name="Ohtoshi R."/>
            <person name="Malay A.D."/>
            <person name="Moran D.A.P."/>
            <person name="Tomita M."/>
            <person name="Numata K."/>
            <person name="Arakawa K."/>
        </authorList>
    </citation>
    <scope>NUCLEOTIDE SEQUENCE</scope>
</reference>
<dbReference type="EMBL" id="BMAO01037481">
    <property type="protein sequence ID" value="GFR18015.1"/>
    <property type="molecule type" value="Genomic_DNA"/>
</dbReference>
<organism evidence="1 2">
    <name type="scientific">Trichonephila clavata</name>
    <name type="common">Joro spider</name>
    <name type="synonym">Nephila clavata</name>
    <dbReference type="NCBI Taxonomy" id="2740835"/>
    <lineage>
        <taxon>Eukaryota</taxon>
        <taxon>Metazoa</taxon>
        <taxon>Ecdysozoa</taxon>
        <taxon>Arthropoda</taxon>
        <taxon>Chelicerata</taxon>
        <taxon>Arachnida</taxon>
        <taxon>Araneae</taxon>
        <taxon>Araneomorphae</taxon>
        <taxon>Entelegynae</taxon>
        <taxon>Araneoidea</taxon>
        <taxon>Nephilidae</taxon>
        <taxon>Trichonephila</taxon>
    </lineage>
</organism>
<dbReference type="AlphaFoldDB" id="A0A8X6J361"/>
<evidence type="ECO:0000313" key="1">
    <source>
        <dbReference type="EMBL" id="GFR18015.1"/>
    </source>
</evidence>
<keyword evidence="2" id="KW-1185">Reference proteome</keyword>
<proteinExistence type="predicted"/>
<comment type="caution">
    <text evidence="1">The sequence shown here is derived from an EMBL/GenBank/DDBJ whole genome shotgun (WGS) entry which is preliminary data.</text>
</comment>
<evidence type="ECO:0000313" key="2">
    <source>
        <dbReference type="Proteomes" id="UP000887116"/>
    </source>
</evidence>
<sequence>MSIIRDTGDSLDIGCKKFAAPEMLTGEHALVEHIPDDNMTYLRPAELEIECEPRHVVLKAIVVGPKRLDREKYVLENQTNELLESNLQQNGLPKLEIENATQVSSPRRKEVEEKSISLTNEVDKIVFEGNLVENVEILVASFTKDDKDTMNSIKINVHEITEALLKNEESAPSIQKIEKGMNNESGRSTHAIRRGIFAKSSVDRSTGHPAGNKYIKSDMCTMRQYRFLIHPPCGSFVADRRGFPKEIEPDKGSLFMNNRVISNIGNLLSFTNAI</sequence>
<protein>
    <submittedName>
        <fullName evidence="1">Uncharacterized protein</fullName>
    </submittedName>
</protein>
<dbReference type="Proteomes" id="UP000887116">
    <property type="component" value="Unassembled WGS sequence"/>
</dbReference>